<dbReference type="InterPro" id="IPR022018">
    <property type="entry name" value="GIT1_C"/>
</dbReference>
<feature type="region of interest" description="Disordered" evidence="2">
    <location>
        <begin position="873"/>
        <end position="925"/>
    </location>
</feature>
<dbReference type="KEGG" id="bfu:BCIN_05g03110"/>
<feature type="region of interest" description="Disordered" evidence="2">
    <location>
        <begin position="223"/>
        <end position="381"/>
    </location>
</feature>
<evidence type="ECO:0000313" key="5">
    <source>
        <dbReference type="Proteomes" id="UP000001798"/>
    </source>
</evidence>
<evidence type="ECO:0000256" key="2">
    <source>
        <dbReference type="SAM" id="MobiDB-lite"/>
    </source>
</evidence>
<feature type="domain" description="GIT Spa2 homology (SHD)" evidence="3">
    <location>
        <begin position="132"/>
        <end position="162"/>
    </location>
</feature>
<feature type="compositionally biased region" description="Basic and acidic residues" evidence="2">
    <location>
        <begin position="274"/>
        <end position="286"/>
    </location>
</feature>
<dbReference type="GO" id="GO:0005078">
    <property type="term" value="F:MAP-kinase scaffold activity"/>
    <property type="evidence" value="ECO:0007669"/>
    <property type="project" value="TreeGrafter"/>
</dbReference>
<reference evidence="4 5" key="2">
    <citation type="journal article" date="2012" name="Eukaryot. Cell">
        <title>Genome update of Botrytis cinerea strains B05.10 and T4.</title>
        <authorList>
            <person name="Staats M."/>
            <person name="van Kan J.A."/>
        </authorList>
    </citation>
    <scope>NUCLEOTIDE SEQUENCE [LARGE SCALE GENOMIC DNA]</scope>
    <source>
        <strain evidence="4 5">B05.10</strain>
    </source>
</reference>
<accession>A0A384JHQ4</accession>
<feature type="compositionally biased region" description="Low complexity" evidence="2">
    <location>
        <begin position="748"/>
        <end position="764"/>
    </location>
</feature>
<feature type="region of interest" description="Disordered" evidence="2">
    <location>
        <begin position="402"/>
        <end position="423"/>
    </location>
</feature>
<dbReference type="SMART" id="SM00555">
    <property type="entry name" value="GIT"/>
    <property type="match status" value="2"/>
</dbReference>
<feature type="compositionally biased region" description="Basic and acidic residues" evidence="2">
    <location>
        <begin position="815"/>
        <end position="828"/>
    </location>
</feature>
<dbReference type="RefSeq" id="XP_001559963.2">
    <property type="nucleotide sequence ID" value="XM_001559913.2"/>
</dbReference>
<dbReference type="OrthoDB" id="5588096at2759"/>
<feature type="compositionally biased region" description="Basic and acidic residues" evidence="2">
    <location>
        <begin position="412"/>
        <end position="423"/>
    </location>
</feature>
<keyword evidence="1" id="KW-0677">Repeat</keyword>
<dbReference type="PANTHER" id="PTHR21601:SF0">
    <property type="entry name" value="PROTEIN SPA2-RELATED"/>
    <property type="match status" value="1"/>
</dbReference>
<dbReference type="AlphaFoldDB" id="A0A384JHQ4"/>
<dbReference type="InterPro" id="IPR039892">
    <property type="entry name" value="Spa2/Sph1"/>
</dbReference>
<sequence>MNNRNGPLSPVSIGSNNEWSGIEKYQDDNDSPYQMNRGQLASPPISSGSNGTMNGGDFPPRGTSGGSPGNPSPPSSIGRSSIGTGLYAGSESGQDKKDEQFEALLSEHYVSLKRYLAASLRDEKGNPRPNRARDKLLRLSPVQFQELSTDVFDELLRRQQAGRRTPNGQRNDQGPPPYLLPKNTFHPKRNQARQKLSTLPPPRFRDLATDVFYELERRFPQFTAGDRSRMGSPVSTRGPPSRNGNGTPVDLPPRGPSRMRRPSDASSIGPYSIRSERRSERSESRNGSRMAPSNGPNGSLGIPPSPGVPPNDYGRPTPKTFQSNTIVPNKSTMVEDDESGPEDNDDDDGDAFGLEGAARDRESKKSIGGSENDQKLIDDYQSQIAELRERLDSMEDDLKRKDDELNIVMDQQRGRDASADADRKEWEDLRIDLENRLADAQNLNDTLQSEIDQARDSQANSDRELKSQIEELQIALVDAGKSVGSSDADLKRENEELRAELREQQEITEDVRSEAQEFLREMRVLSERSTASYEREEQLETMVNKLEDEVKDWRNRYAKTKTQLRTLRVSSVGLPIQDAAKYAKDTGFTAENGVIKDVHITKFQVSVDELLQTARSSDPEKVIEYMKNVVINVRQISQDIDKAPQSSAELAQKQAKLKSRLSATANNLITASKNFAGAKGLSPVSLLDAAASHLTTAVIELVRTVKIRPTPAGELEDNGDDTVVSNEVVVPAPVSTQPSTIGGLFSSKSATTTEPKPAATKPSTGGIFGFFASREVKQENVPPQQEAVQPQIENVQSQNDDSKQSMDSPRQSLDNYDRQSEDLPRESFDDYVPGPFLGLGNNRASTNSSMYSPINSPRESIVIPTSSVKDTLKAAEPSPRENPLSPMTNGVEPVNGSAKPLPLALQVPRGPPSAPPSAPPSPLPAPMGVGFGLRSQDTDIEDLKIYLEDQTALLVQNIQSLVSSIRSEGGINAISTQIDAIANVVGEVVASTEEAMVNNPEIRSQCQPVLTKLSGCREQIMAAGEEGREIAIEGREDDKGDAEWRAWNQSLPPIAFEIARETKELVLRVDVLDGEGGGDDDFS</sequence>
<feature type="region of interest" description="Disordered" evidence="2">
    <location>
        <begin position="160"/>
        <end position="203"/>
    </location>
</feature>
<dbReference type="InterPro" id="IPR056439">
    <property type="entry name" value="VBS_C3G9"/>
</dbReference>
<evidence type="ECO:0000259" key="3">
    <source>
        <dbReference type="SMART" id="SM00555"/>
    </source>
</evidence>
<dbReference type="EMBL" id="CP009809">
    <property type="protein sequence ID" value="ATZ49914.1"/>
    <property type="molecule type" value="Genomic_DNA"/>
</dbReference>
<feature type="region of interest" description="Disordered" evidence="2">
    <location>
        <begin position="778"/>
        <end position="832"/>
    </location>
</feature>
<keyword evidence="5" id="KW-1185">Reference proteome</keyword>
<feature type="compositionally biased region" description="Pro residues" evidence="2">
    <location>
        <begin position="909"/>
        <end position="925"/>
    </location>
</feature>
<dbReference type="GeneID" id="5440594"/>
<feature type="region of interest" description="Disordered" evidence="2">
    <location>
        <begin position="735"/>
        <end position="765"/>
    </location>
</feature>
<feature type="compositionally biased region" description="Polar residues" evidence="2">
    <location>
        <begin position="31"/>
        <end position="52"/>
    </location>
</feature>
<evidence type="ECO:0000313" key="4">
    <source>
        <dbReference type="EMBL" id="ATZ49914.1"/>
    </source>
</evidence>
<proteinExistence type="predicted"/>
<dbReference type="GO" id="GO:1902716">
    <property type="term" value="C:cell cortex of growing cell tip"/>
    <property type="evidence" value="ECO:0007669"/>
    <property type="project" value="TreeGrafter"/>
</dbReference>
<feature type="compositionally biased region" description="Low complexity" evidence="2">
    <location>
        <begin position="75"/>
        <end position="85"/>
    </location>
</feature>
<reference evidence="4 5" key="3">
    <citation type="journal article" date="2017" name="Mol. Plant Pathol.">
        <title>A gapless genome sequence of the fungus Botrytis cinerea.</title>
        <authorList>
            <person name="Van Kan J.A."/>
            <person name="Stassen J.H."/>
            <person name="Mosbach A."/>
            <person name="Van Der Lee T.A."/>
            <person name="Faino L."/>
            <person name="Farmer A.D."/>
            <person name="Papasotiriou D.G."/>
            <person name="Zhou S."/>
            <person name="Seidl M.F."/>
            <person name="Cottam E."/>
            <person name="Edel D."/>
            <person name="Hahn M."/>
            <person name="Schwartz D.C."/>
            <person name="Dietrich R.A."/>
            <person name="Widdison S."/>
            <person name="Scalliet G."/>
        </authorList>
    </citation>
    <scope>NUCLEOTIDE SEQUENCE [LARGE SCALE GENOMIC DNA]</scope>
    <source>
        <strain evidence="4 5">B05.10</strain>
    </source>
</reference>
<feature type="region of interest" description="Disordered" evidence="2">
    <location>
        <begin position="1"/>
        <end position="100"/>
    </location>
</feature>
<name>A0A384JHQ4_BOTFB</name>
<dbReference type="InterPro" id="IPR013724">
    <property type="entry name" value="GIT_SHD"/>
</dbReference>
<feature type="domain" description="GIT Spa2 homology (SHD)" evidence="3">
    <location>
        <begin position="192"/>
        <end position="224"/>
    </location>
</feature>
<dbReference type="VEuPathDB" id="FungiDB:Bcin05g03110"/>
<evidence type="ECO:0000256" key="1">
    <source>
        <dbReference type="ARBA" id="ARBA00022737"/>
    </source>
</evidence>
<feature type="compositionally biased region" description="Acidic residues" evidence="2">
    <location>
        <begin position="334"/>
        <end position="350"/>
    </location>
</feature>
<gene>
    <name evidence="4" type="primary">Bcspa2</name>
    <name evidence="4" type="ORF">BCIN_05g03110</name>
</gene>
<dbReference type="GO" id="GO:0005826">
    <property type="term" value="C:actomyosin contractile ring"/>
    <property type="evidence" value="ECO:0007669"/>
    <property type="project" value="TreeGrafter"/>
</dbReference>
<dbReference type="Pfam" id="PF23742">
    <property type="entry name" value="VBS_C3G9"/>
    <property type="match status" value="1"/>
</dbReference>
<protein>
    <submittedName>
        <fullName evidence="4">Bcspa2</fullName>
    </submittedName>
</protein>
<dbReference type="Proteomes" id="UP000001798">
    <property type="component" value="Chromosome 5"/>
</dbReference>
<dbReference type="PANTHER" id="PTHR21601">
    <property type="entry name" value="SPA2 PROTEIN"/>
    <property type="match status" value="1"/>
</dbReference>
<dbReference type="Pfam" id="PF08518">
    <property type="entry name" value="GIT_SHD"/>
    <property type="match status" value="2"/>
</dbReference>
<dbReference type="Pfam" id="PF12205">
    <property type="entry name" value="GIT1_C"/>
    <property type="match status" value="1"/>
</dbReference>
<reference evidence="4 5" key="1">
    <citation type="journal article" date="2011" name="PLoS Genet.">
        <title>Genomic analysis of the necrotrophic fungal pathogens Sclerotinia sclerotiorum and Botrytis cinerea.</title>
        <authorList>
            <person name="Amselem J."/>
            <person name="Cuomo C.A."/>
            <person name="van Kan J.A."/>
            <person name="Viaud M."/>
            <person name="Benito E.P."/>
            <person name="Couloux A."/>
            <person name="Coutinho P.M."/>
            <person name="de Vries R.P."/>
            <person name="Dyer P.S."/>
            <person name="Fillinger S."/>
            <person name="Fournier E."/>
            <person name="Gout L."/>
            <person name="Hahn M."/>
            <person name="Kohn L."/>
            <person name="Lapalu N."/>
            <person name="Plummer K.M."/>
            <person name="Pradier J.M."/>
            <person name="Quevillon E."/>
            <person name="Sharon A."/>
            <person name="Simon A."/>
            <person name="ten Have A."/>
            <person name="Tudzynski B."/>
            <person name="Tudzynski P."/>
            <person name="Wincker P."/>
            <person name="Andrew M."/>
            <person name="Anthouard V."/>
            <person name="Beever R.E."/>
            <person name="Beffa R."/>
            <person name="Benoit I."/>
            <person name="Bouzid O."/>
            <person name="Brault B."/>
            <person name="Chen Z."/>
            <person name="Choquer M."/>
            <person name="Collemare J."/>
            <person name="Cotton P."/>
            <person name="Danchin E.G."/>
            <person name="Da Silva C."/>
            <person name="Gautier A."/>
            <person name="Giraud C."/>
            <person name="Giraud T."/>
            <person name="Gonzalez C."/>
            <person name="Grossetete S."/>
            <person name="Guldener U."/>
            <person name="Henrissat B."/>
            <person name="Howlett B.J."/>
            <person name="Kodira C."/>
            <person name="Kretschmer M."/>
            <person name="Lappartient A."/>
            <person name="Leroch M."/>
            <person name="Levis C."/>
            <person name="Mauceli E."/>
            <person name="Neuveglise C."/>
            <person name="Oeser B."/>
            <person name="Pearson M."/>
            <person name="Poulain J."/>
            <person name="Poussereau N."/>
            <person name="Quesneville H."/>
            <person name="Rascle C."/>
            <person name="Schumacher J."/>
            <person name="Segurens B."/>
            <person name="Sexton A."/>
            <person name="Silva E."/>
            <person name="Sirven C."/>
            <person name="Soanes D.M."/>
            <person name="Talbot N.J."/>
            <person name="Templeton M."/>
            <person name="Yandava C."/>
            <person name="Yarden O."/>
            <person name="Zeng Q."/>
            <person name="Rollins J.A."/>
            <person name="Lebrun M.H."/>
            <person name="Dickman M."/>
        </authorList>
    </citation>
    <scope>NUCLEOTIDE SEQUENCE [LARGE SCALE GENOMIC DNA]</scope>
    <source>
        <strain evidence="4 5">B05.10</strain>
    </source>
</reference>
<feature type="compositionally biased region" description="Polar residues" evidence="2">
    <location>
        <begin position="1"/>
        <end position="19"/>
    </location>
</feature>
<organism evidence="4 5">
    <name type="scientific">Botryotinia fuckeliana (strain B05.10)</name>
    <name type="common">Noble rot fungus</name>
    <name type="synonym">Botrytis cinerea</name>
    <dbReference type="NCBI Taxonomy" id="332648"/>
    <lineage>
        <taxon>Eukaryota</taxon>
        <taxon>Fungi</taxon>
        <taxon>Dikarya</taxon>
        <taxon>Ascomycota</taxon>
        <taxon>Pezizomycotina</taxon>
        <taxon>Leotiomycetes</taxon>
        <taxon>Helotiales</taxon>
        <taxon>Sclerotiniaceae</taxon>
        <taxon>Botrytis</taxon>
    </lineage>
</organism>
<feature type="compositionally biased region" description="Polar residues" evidence="2">
    <location>
        <begin position="319"/>
        <end position="332"/>
    </location>
</feature>
<feature type="compositionally biased region" description="Polar residues" evidence="2">
    <location>
        <begin position="781"/>
        <end position="814"/>
    </location>
</feature>